<protein>
    <submittedName>
        <fullName evidence="2">Uncharacterized protein</fullName>
    </submittedName>
</protein>
<name>A0A8J8NME5_HALGN</name>
<dbReference type="EMBL" id="RRYP01011797">
    <property type="protein sequence ID" value="TNV77504.1"/>
    <property type="molecule type" value="Genomic_DNA"/>
</dbReference>
<proteinExistence type="predicted"/>
<dbReference type="Proteomes" id="UP000785679">
    <property type="component" value="Unassembled WGS sequence"/>
</dbReference>
<evidence type="ECO:0000313" key="2">
    <source>
        <dbReference type="EMBL" id="TNV77504.1"/>
    </source>
</evidence>
<reference evidence="2" key="1">
    <citation type="submission" date="2019-06" db="EMBL/GenBank/DDBJ databases">
        <authorList>
            <person name="Zheng W."/>
        </authorList>
    </citation>
    <scope>NUCLEOTIDE SEQUENCE</scope>
    <source>
        <strain evidence="2">QDHG01</strain>
    </source>
</reference>
<sequence length="154" mass="16927">MPLPFINMQPKQKTSSSLRTYSSRQQNATDLIGSQEITKQGRYGTTVTMKIMSTQASSARSTSYTLEIPKERTSMALQVALCFFQLIPTCCTPSKESTTTLRKEPPQMTKSTLNSSQTSTMPNSSIKPAPTPKSQLNPSQQHQHAHFSGDPGLT</sequence>
<comment type="caution">
    <text evidence="2">The sequence shown here is derived from an EMBL/GenBank/DDBJ whole genome shotgun (WGS) entry which is preliminary data.</text>
</comment>
<organism evidence="2 3">
    <name type="scientific">Halteria grandinella</name>
    <dbReference type="NCBI Taxonomy" id="5974"/>
    <lineage>
        <taxon>Eukaryota</taxon>
        <taxon>Sar</taxon>
        <taxon>Alveolata</taxon>
        <taxon>Ciliophora</taxon>
        <taxon>Intramacronucleata</taxon>
        <taxon>Spirotrichea</taxon>
        <taxon>Stichotrichia</taxon>
        <taxon>Sporadotrichida</taxon>
        <taxon>Halteriidae</taxon>
        <taxon>Halteria</taxon>
    </lineage>
</organism>
<feature type="region of interest" description="Disordered" evidence="1">
    <location>
        <begin position="92"/>
        <end position="154"/>
    </location>
</feature>
<evidence type="ECO:0000313" key="3">
    <source>
        <dbReference type="Proteomes" id="UP000785679"/>
    </source>
</evidence>
<dbReference type="AlphaFoldDB" id="A0A8J8NME5"/>
<keyword evidence="3" id="KW-1185">Reference proteome</keyword>
<gene>
    <name evidence="2" type="ORF">FGO68_gene10192</name>
</gene>
<accession>A0A8J8NME5</accession>
<evidence type="ECO:0000256" key="1">
    <source>
        <dbReference type="SAM" id="MobiDB-lite"/>
    </source>
</evidence>
<feature type="compositionally biased region" description="Polar residues" evidence="1">
    <location>
        <begin position="108"/>
        <end position="142"/>
    </location>
</feature>